<dbReference type="FunCoup" id="A0A2P6NS88">
    <property type="interactions" value="562"/>
</dbReference>
<protein>
    <recommendedName>
        <fullName evidence="2">acetate--CoA ligase</fullName>
        <ecNumber evidence="2">6.2.1.1</ecNumber>
    </recommendedName>
</protein>
<dbReference type="InterPro" id="IPR025110">
    <property type="entry name" value="AMP-bd_C"/>
</dbReference>
<evidence type="ECO:0000256" key="5">
    <source>
        <dbReference type="ARBA" id="ARBA00022840"/>
    </source>
</evidence>
<dbReference type="InterPro" id="IPR019396">
    <property type="entry name" value="TM_Fragile-X-F-assoc"/>
</dbReference>
<evidence type="ECO:0000256" key="1">
    <source>
        <dbReference type="ARBA" id="ARBA00006432"/>
    </source>
</evidence>
<feature type="transmembrane region" description="Helical" evidence="6">
    <location>
        <begin position="988"/>
        <end position="1005"/>
    </location>
</feature>
<feature type="transmembrane region" description="Helical" evidence="6">
    <location>
        <begin position="1011"/>
        <end position="1030"/>
    </location>
</feature>
<proteinExistence type="inferred from homology"/>
<dbReference type="AlphaFoldDB" id="A0A2P6NS88"/>
<evidence type="ECO:0000256" key="6">
    <source>
        <dbReference type="SAM" id="Phobius"/>
    </source>
</evidence>
<dbReference type="SUPFAM" id="SSF56801">
    <property type="entry name" value="Acetyl-CoA synthetase-like"/>
    <property type="match status" value="1"/>
</dbReference>
<dbReference type="InterPro" id="IPR036869">
    <property type="entry name" value="J_dom_sf"/>
</dbReference>
<organism evidence="8 9">
    <name type="scientific">Planoprotostelium fungivorum</name>
    <dbReference type="NCBI Taxonomy" id="1890364"/>
    <lineage>
        <taxon>Eukaryota</taxon>
        <taxon>Amoebozoa</taxon>
        <taxon>Evosea</taxon>
        <taxon>Variosea</taxon>
        <taxon>Cavosteliida</taxon>
        <taxon>Cavosteliaceae</taxon>
        <taxon>Planoprotostelium</taxon>
    </lineage>
</organism>
<accession>A0A2P6NS88</accession>
<dbReference type="Gene3D" id="3.40.50.12780">
    <property type="entry name" value="N-terminal domain of ligase-like"/>
    <property type="match status" value="1"/>
</dbReference>
<dbReference type="PRINTS" id="PR00625">
    <property type="entry name" value="JDOMAIN"/>
</dbReference>
<dbReference type="Gene3D" id="3.30.300.30">
    <property type="match status" value="1"/>
</dbReference>
<dbReference type="Pfam" id="PF16177">
    <property type="entry name" value="ACAS_N"/>
    <property type="match status" value="1"/>
</dbReference>
<dbReference type="InterPro" id="IPR001623">
    <property type="entry name" value="DnaJ_domain"/>
</dbReference>
<dbReference type="PROSITE" id="PS00455">
    <property type="entry name" value="AMP_BINDING"/>
    <property type="match status" value="1"/>
</dbReference>
<keyword evidence="3 8" id="KW-0436">Ligase</keyword>
<dbReference type="PROSITE" id="PS50076">
    <property type="entry name" value="DNAJ_2"/>
    <property type="match status" value="1"/>
</dbReference>
<dbReference type="PROSITE" id="PS00636">
    <property type="entry name" value="DNAJ_1"/>
    <property type="match status" value="1"/>
</dbReference>
<keyword evidence="9" id="KW-1185">Reference proteome</keyword>
<keyword evidence="5" id="KW-0067">ATP-binding</keyword>
<comment type="caution">
    <text evidence="8">The sequence shown here is derived from an EMBL/GenBank/DDBJ whole genome shotgun (WGS) entry which is preliminary data.</text>
</comment>
<dbReference type="FunFam" id="3.30.300.30:FF:000004">
    <property type="entry name" value="Acetyl-coenzyme A synthetase"/>
    <property type="match status" value="1"/>
</dbReference>
<dbReference type="InterPro" id="IPR011904">
    <property type="entry name" value="Ac_CoA_lig"/>
</dbReference>
<dbReference type="Pfam" id="PF00226">
    <property type="entry name" value="DnaJ"/>
    <property type="match status" value="1"/>
</dbReference>
<keyword evidence="4" id="KW-0547">Nucleotide-binding</keyword>
<dbReference type="GO" id="GO:0005524">
    <property type="term" value="F:ATP binding"/>
    <property type="evidence" value="ECO:0007669"/>
    <property type="project" value="UniProtKB-KW"/>
</dbReference>
<dbReference type="GO" id="GO:0016208">
    <property type="term" value="F:AMP binding"/>
    <property type="evidence" value="ECO:0007669"/>
    <property type="project" value="InterPro"/>
</dbReference>
<dbReference type="CDD" id="cd05966">
    <property type="entry name" value="ACS"/>
    <property type="match status" value="1"/>
</dbReference>
<dbReference type="InterPro" id="IPR032387">
    <property type="entry name" value="ACAS_N"/>
</dbReference>
<dbReference type="EC" id="6.2.1.1" evidence="2"/>
<feature type="transmembrane region" description="Helical" evidence="6">
    <location>
        <begin position="1059"/>
        <end position="1081"/>
    </location>
</feature>
<dbReference type="SMART" id="SM00271">
    <property type="entry name" value="DnaJ"/>
    <property type="match status" value="1"/>
</dbReference>
<feature type="transmembrane region" description="Helical" evidence="6">
    <location>
        <begin position="843"/>
        <end position="866"/>
    </location>
</feature>
<dbReference type="SUPFAM" id="SSF46565">
    <property type="entry name" value="Chaperone J-domain"/>
    <property type="match status" value="1"/>
</dbReference>
<dbReference type="PANTHER" id="PTHR24095">
    <property type="entry name" value="ACETYL-COENZYME A SYNTHETASE"/>
    <property type="match status" value="1"/>
</dbReference>
<dbReference type="InParanoid" id="A0A2P6NS88"/>
<keyword evidence="6" id="KW-0472">Membrane</keyword>
<evidence type="ECO:0000256" key="2">
    <source>
        <dbReference type="ARBA" id="ARBA00013275"/>
    </source>
</evidence>
<dbReference type="CDD" id="cd06257">
    <property type="entry name" value="DnaJ"/>
    <property type="match status" value="1"/>
</dbReference>
<dbReference type="GO" id="GO:0019427">
    <property type="term" value="P:acetyl-CoA biosynthetic process from acetate"/>
    <property type="evidence" value="ECO:0007669"/>
    <property type="project" value="InterPro"/>
</dbReference>
<dbReference type="InterPro" id="IPR020845">
    <property type="entry name" value="AMP-binding_CS"/>
</dbReference>
<evidence type="ECO:0000256" key="4">
    <source>
        <dbReference type="ARBA" id="ARBA00022741"/>
    </source>
</evidence>
<dbReference type="InterPro" id="IPR000873">
    <property type="entry name" value="AMP-dep_synth/lig_dom"/>
</dbReference>
<gene>
    <name evidence="8" type="ORF">PROFUN_05038</name>
</gene>
<reference evidence="8 9" key="1">
    <citation type="journal article" date="2018" name="Genome Biol. Evol.">
        <title>Multiple Roots of Fruiting Body Formation in Amoebozoa.</title>
        <authorList>
            <person name="Hillmann F."/>
            <person name="Forbes G."/>
            <person name="Novohradska S."/>
            <person name="Ferling I."/>
            <person name="Riege K."/>
            <person name="Groth M."/>
            <person name="Westermann M."/>
            <person name="Marz M."/>
            <person name="Spaller T."/>
            <person name="Winckler T."/>
            <person name="Schaap P."/>
            <person name="Glockner G."/>
        </authorList>
    </citation>
    <scope>NUCLEOTIDE SEQUENCE [LARGE SCALE GENOMIC DNA]</scope>
    <source>
        <strain evidence="8 9">Jena</strain>
    </source>
</reference>
<evidence type="ECO:0000256" key="3">
    <source>
        <dbReference type="ARBA" id="ARBA00022598"/>
    </source>
</evidence>
<dbReference type="Proteomes" id="UP000241769">
    <property type="component" value="Unassembled WGS sequence"/>
</dbReference>
<dbReference type="NCBIfam" id="NF001208">
    <property type="entry name" value="PRK00174.1"/>
    <property type="match status" value="1"/>
</dbReference>
<comment type="similarity">
    <text evidence="1">Belongs to the ATP-dependent AMP-binding enzyme family.</text>
</comment>
<feature type="transmembrane region" description="Helical" evidence="6">
    <location>
        <begin position="909"/>
        <end position="928"/>
    </location>
</feature>
<feature type="domain" description="J" evidence="7">
    <location>
        <begin position="752"/>
        <end position="814"/>
    </location>
</feature>
<dbReference type="Pfam" id="PF10269">
    <property type="entry name" value="Tmemb_185A"/>
    <property type="match status" value="1"/>
</dbReference>
<dbReference type="EMBL" id="MDYQ01000026">
    <property type="protein sequence ID" value="PRP86821.1"/>
    <property type="molecule type" value="Genomic_DNA"/>
</dbReference>
<dbReference type="Pfam" id="PF00501">
    <property type="entry name" value="AMP-binding"/>
    <property type="match status" value="1"/>
</dbReference>
<evidence type="ECO:0000313" key="8">
    <source>
        <dbReference type="EMBL" id="PRP86821.1"/>
    </source>
</evidence>
<dbReference type="InterPro" id="IPR042099">
    <property type="entry name" value="ANL_N_sf"/>
</dbReference>
<dbReference type="InterPro" id="IPR018253">
    <property type="entry name" value="DnaJ_domain_CS"/>
</dbReference>
<dbReference type="Pfam" id="PF13193">
    <property type="entry name" value="AMP-binding_C"/>
    <property type="match status" value="1"/>
</dbReference>
<feature type="transmembrane region" description="Helical" evidence="6">
    <location>
        <begin position="878"/>
        <end position="897"/>
    </location>
</feature>
<dbReference type="STRING" id="1890364.A0A2P6NS88"/>
<keyword evidence="6" id="KW-0812">Transmembrane</keyword>
<dbReference type="Gene3D" id="1.10.287.110">
    <property type="entry name" value="DnaJ domain"/>
    <property type="match status" value="1"/>
</dbReference>
<sequence>MLPIARRTTIRAFTPIKSRVVNSQPRRCFSIVPRVRFEEADHHRELFQVPESVKKGAHIKSLDEYKKMWRESIDHPDQFWSREAKNVTWMKPFTKVSGGSFQEGKVTWFEDGELNVSVNCLDRHMEKNPDSIAIIWEGDDPSQVERITYKKAYEETCRLANVLKSLGVKKGDSVCLYMPNCPHAAYAMLACARIGAIHSFVFAGFSSESLADRANDSSAKIIITADEYIRGGKSILLRTIVDQALPNTPTVEKVLVLNRTASGKAATDKGGKHLDLESEMKKQKPECPPERMKSEDPLFYLYTSGSTGKPKGTPPSSIYNAHPPGLVHTSAGYLLYAGLSHKYVFDYHPGDVYACVADVGWITGHSYIVYGPLFNGATTFMFEGLPTMPNAGRYWDMVQRHGITQFYTAPTALRSLMKFGDDPVKGHDRSSLRVLGTVGEPINPETWRWYVSYVRKGDVCRYHQIVGEGQCSIVDTYWQTETGGHLLTPLPGATPQKAGSATLPFFGVNPQVVQSDGKVLEENRVEGMLVVSQSWPGIARTIYNNQSRYEETYLKPFPGKYFTGDGVYRDEEGYYWITGRVDDVINVSGHRIGTAEIESALGSHEAVAESACVGIPHEIKGSAIFAYVILKNTHASSAKDIVKELKAQVRKNIGPFAVPEVIVVTPGLPKTRSGKIMRRLLRKIAAGESTSQQLGDISTLAEPEIVQQLVDKKQNRARNANIFLEYNGGQRRETHFLGAMRIPKAGRGKSLKLYTALELELGADEEAIKKAMALKYHPDKNQGDPTVEEKFKEIQHAYNILTDPSKRDIYDKYGDEGIALYENGVFGEDGELMKIIPLLESPALMGFCFCLLTILLSVMVLVPIFLVLKVDRAVSWNWGVVFIPIWLVNFPLALYFLTNPCLSKGARPLVGAAQYAAALSFQIMLVINLETHRWSWAVAFIPLYIVLGLQFIKKLNSIKKAKFASEMASGVASFKFGLGYFGWCLRKFVFILLLIWFTGFLVAKISTTITWSWWVIAIPIWLSIAYRMFITIMDGKAITNAAPSTDDEEQDGRQSVAKALNIVVGVMLVFALVLAILIVVILEYGRIKLAVAFIPIFIIAGLVLCCFMCTAPCFICCGPAAGEEGEQPDEEGELIRRNQRMLEAPPV</sequence>
<evidence type="ECO:0000313" key="9">
    <source>
        <dbReference type="Proteomes" id="UP000241769"/>
    </source>
</evidence>
<dbReference type="OrthoDB" id="1706066at2759"/>
<dbReference type="NCBIfam" id="TIGR02188">
    <property type="entry name" value="Ac_CoA_lig_AcsA"/>
    <property type="match status" value="1"/>
</dbReference>
<dbReference type="PANTHER" id="PTHR24095:SF14">
    <property type="entry name" value="ACETYL-COENZYME A SYNTHETASE 1"/>
    <property type="match status" value="1"/>
</dbReference>
<evidence type="ECO:0000259" key="7">
    <source>
        <dbReference type="PROSITE" id="PS50076"/>
    </source>
</evidence>
<feature type="transmembrane region" description="Helical" evidence="6">
    <location>
        <begin position="1087"/>
        <end position="1109"/>
    </location>
</feature>
<name>A0A2P6NS88_9EUKA</name>
<feature type="transmembrane region" description="Helical" evidence="6">
    <location>
        <begin position="934"/>
        <end position="952"/>
    </location>
</feature>
<dbReference type="GO" id="GO:0003987">
    <property type="term" value="F:acetate-CoA ligase activity"/>
    <property type="evidence" value="ECO:0007669"/>
    <property type="project" value="UniProtKB-EC"/>
</dbReference>
<dbReference type="InterPro" id="IPR045851">
    <property type="entry name" value="AMP-bd_C_sf"/>
</dbReference>
<keyword evidence="6" id="KW-1133">Transmembrane helix</keyword>
<dbReference type="FunFam" id="3.40.50.12780:FF:000001">
    <property type="entry name" value="Acetyl-coenzyme A synthetase"/>
    <property type="match status" value="1"/>
</dbReference>